<evidence type="ECO:0000313" key="14">
    <source>
        <dbReference type="EMBL" id="KRG08778.1"/>
    </source>
</evidence>
<comment type="catalytic activity">
    <reaction evidence="7">
        <text>N-acetyl-D-glucosamine 6-phosphate + H2O = D-glucosamine 6-phosphate + acetate</text>
        <dbReference type="Rhea" id="RHEA:22936"/>
        <dbReference type="ChEBI" id="CHEBI:15377"/>
        <dbReference type="ChEBI" id="CHEBI:30089"/>
        <dbReference type="ChEBI" id="CHEBI:57513"/>
        <dbReference type="ChEBI" id="CHEBI:58725"/>
        <dbReference type="EC" id="3.5.1.25"/>
    </reaction>
</comment>
<feature type="binding site" evidence="11">
    <location>
        <position position="255"/>
    </location>
    <ligand>
        <name>substrate</name>
    </ligand>
</feature>
<feature type="binding site" evidence="11">
    <location>
        <begin position="223"/>
        <end position="224"/>
    </location>
    <ligand>
        <name>substrate</name>
    </ligand>
</feature>
<dbReference type="InterPro" id="IPR032466">
    <property type="entry name" value="Metal_Hydrolase"/>
</dbReference>
<evidence type="ECO:0000259" key="13">
    <source>
        <dbReference type="Pfam" id="PF01979"/>
    </source>
</evidence>
<evidence type="ECO:0000256" key="1">
    <source>
        <dbReference type="ARBA" id="ARBA00010716"/>
    </source>
</evidence>
<feature type="active site" description="Proton donor/acceptor" evidence="10">
    <location>
        <position position="278"/>
    </location>
</feature>
<name>A0A0Q9XT31_9BACI</name>
<dbReference type="FunFam" id="3.20.20.140:FF:000004">
    <property type="entry name" value="N-acetylglucosamine-6-phosphate deacetylase"/>
    <property type="match status" value="1"/>
</dbReference>
<comment type="caution">
    <text evidence="14">The sequence shown here is derived from an EMBL/GenBank/DDBJ whole genome shotgun (WGS) entry which is preliminary data.</text>
</comment>
<dbReference type="SUPFAM" id="SSF51338">
    <property type="entry name" value="Composite domain of metallo-dependent hydrolases"/>
    <property type="match status" value="1"/>
</dbReference>
<comment type="pathway">
    <text evidence="8">Amino-sugar metabolism; N-acetylneuraminate degradation; D-fructose 6-phosphate from N-acetylneuraminate: step 4/5.</text>
</comment>
<evidence type="ECO:0000256" key="8">
    <source>
        <dbReference type="ARBA" id="ARBA00060590"/>
    </source>
</evidence>
<dbReference type="PATRIC" id="fig|217031.4.peg.8389"/>
<dbReference type="GO" id="GO:0006046">
    <property type="term" value="P:N-acetylglucosamine catabolic process"/>
    <property type="evidence" value="ECO:0007669"/>
    <property type="project" value="TreeGrafter"/>
</dbReference>
<feature type="binding site" evidence="11">
    <location>
        <position position="142"/>
    </location>
    <ligand>
        <name>substrate</name>
    </ligand>
</feature>
<evidence type="ECO:0000256" key="7">
    <source>
        <dbReference type="ARBA" id="ARBA00047647"/>
    </source>
</evidence>
<dbReference type="SUPFAM" id="SSF51556">
    <property type="entry name" value="Metallo-dependent hydrolases"/>
    <property type="match status" value="1"/>
</dbReference>
<evidence type="ECO:0000256" key="5">
    <source>
        <dbReference type="ARBA" id="ARBA00022801"/>
    </source>
</evidence>
<dbReference type="PANTHER" id="PTHR11113">
    <property type="entry name" value="N-ACETYLGLUCOSAMINE-6-PHOSPHATE DEACETYLASE"/>
    <property type="match status" value="1"/>
</dbReference>
<feature type="binding site" evidence="12">
    <location>
        <position position="202"/>
    </location>
    <ligand>
        <name>Zn(2+)</name>
        <dbReference type="ChEBI" id="CHEBI:29105"/>
    </ligand>
</feature>
<protein>
    <recommendedName>
        <fullName evidence="3">N-acetylglucosamine-6-phosphate deacetylase</fullName>
        <ecNumber evidence="2">3.5.1.25</ecNumber>
    </recommendedName>
</protein>
<dbReference type="InterPro" id="IPR003764">
    <property type="entry name" value="GlcNAc_6-P_deAcase"/>
</dbReference>
<feature type="binding site" evidence="11">
    <location>
        <position position="231"/>
    </location>
    <ligand>
        <name>substrate</name>
    </ligand>
</feature>
<evidence type="ECO:0000256" key="11">
    <source>
        <dbReference type="PIRSR" id="PIRSR038994-2"/>
    </source>
</evidence>
<dbReference type="InterPro" id="IPR006680">
    <property type="entry name" value="Amidohydro-rel"/>
</dbReference>
<dbReference type="InterPro" id="IPR011059">
    <property type="entry name" value="Metal-dep_hydrolase_composite"/>
</dbReference>
<dbReference type="EC" id="3.5.1.25" evidence="2"/>
<feature type="binding site" evidence="12">
    <location>
        <position position="220"/>
    </location>
    <ligand>
        <name>Zn(2+)</name>
        <dbReference type="ChEBI" id="CHEBI:29105"/>
    </ligand>
</feature>
<comment type="similarity">
    <text evidence="1 9">Belongs to the metallo-dependent hydrolases superfamily. NagA family.</text>
</comment>
<dbReference type="GO" id="GO:0046872">
    <property type="term" value="F:metal ion binding"/>
    <property type="evidence" value="ECO:0007669"/>
    <property type="project" value="UniProtKB-KW"/>
</dbReference>
<keyword evidence="5 9" id="KW-0378">Hydrolase</keyword>
<sequence length="386" mass="42291">MEQKVVINAEIYPGGKTEAIKQGYMRFSERIIEVGPMSKYKEQEAETVIDASGSLLIPGMIDIHIHGGHGIDFMDADPESNVKLSEKLMGEGVTSFFATTMTQTYENITKAMEAIKTAKEMGAHIEGVHLEGPFINPIKAGAQDPQYMGPADIETFLKWHEACGEQIKLEQIKLVTYAPELEKAREFEQVMKERGIVPSVGHSDAVRAELLDSAASHATHLYNGMRGLHHREAGVAGHALITDGLQVEMIADGVHIHPDMIKLAYLVKGAEGITLISDAMMAKGMENGDYELGGQKVIMVDGEARLENGSLAGSVLTMDLAFRNIMEFTGCSIAEAVQMTSSNQAREFGLTQKGLLEAGKDADFVLMNPQFEVENTYRLGRKNFKK</sequence>
<accession>A0A0Q9XT31</accession>
<organism evidence="14 15">
    <name type="scientific">Lederbergia galactosidilytica</name>
    <dbReference type="NCBI Taxonomy" id="217031"/>
    <lineage>
        <taxon>Bacteria</taxon>
        <taxon>Bacillati</taxon>
        <taxon>Bacillota</taxon>
        <taxon>Bacilli</taxon>
        <taxon>Bacillales</taxon>
        <taxon>Bacillaceae</taxon>
        <taxon>Lederbergia</taxon>
    </lineage>
</organism>
<keyword evidence="6 9" id="KW-0119">Carbohydrate metabolism</keyword>
<proteinExistence type="inferred from homology"/>
<evidence type="ECO:0000313" key="15">
    <source>
        <dbReference type="Proteomes" id="UP000053881"/>
    </source>
</evidence>
<dbReference type="AlphaFoldDB" id="A0A0Q9XT31"/>
<comment type="cofactor">
    <cofactor evidence="12">
        <name>a divalent metal cation</name>
        <dbReference type="ChEBI" id="CHEBI:60240"/>
    </cofactor>
    <text evidence="12">Binds 1 divalent metal cation per subunit.</text>
</comment>
<dbReference type="EMBL" id="LGPB01000142">
    <property type="protein sequence ID" value="KRG08778.1"/>
    <property type="molecule type" value="Genomic_DNA"/>
</dbReference>
<dbReference type="NCBIfam" id="TIGR00221">
    <property type="entry name" value="nagA"/>
    <property type="match status" value="1"/>
</dbReference>
<evidence type="ECO:0000256" key="2">
    <source>
        <dbReference type="ARBA" id="ARBA00011899"/>
    </source>
</evidence>
<evidence type="ECO:0000256" key="12">
    <source>
        <dbReference type="PIRSR" id="PIRSR038994-3"/>
    </source>
</evidence>
<dbReference type="PANTHER" id="PTHR11113:SF14">
    <property type="entry name" value="N-ACETYLGLUCOSAMINE-6-PHOSPHATE DEACETYLASE"/>
    <property type="match status" value="1"/>
</dbReference>
<evidence type="ECO:0000256" key="6">
    <source>
        <dbReference type="ARBA" id="ARBA00023277"/>
    </source>
</evidence>
<dbReference type="Pfam" id="PF01979">
    <property type="entry name" value="Amidohydro_1"/>
    <property type="match status" value="1"/>
</dbReference>
<dbReference type="PIRSF" id="PIRSF038994">
    <property type="entry name" value="NagA"/>
    <property type="match status" value="1"/>
</dbReference>
<evidence type="ECO:0000256" key="9">
    <source>
        <dbReference type="PIRNR" id="PIRNR038994"/>
    </source>
</evidence>
<reference evidence="14 15" key="1">
    <citation type="submission" date="2015-06" db="EMBL/GenBank/DDBJ databases">
        <title>Genome sequencing project of Bacillus galactosidilyticus PL133.</title>
        <authorList>
            <person name="Gaiero J."/>
            <person name="Nicol R."/>
            <person name="Habash M."/>
        </authorList>
    </citation>
    <scope>NUCLEOTIDE SEQUENCE [LARGE SCALE GENOMIC DNA]</scope>
    <source>
        <strain evidence="14 15">PL133</strain>
    </source>
</reference>
<evidence type="ECO:0000256" key="3">
    <source>
        <dbReference type="ARBA" id="ARBA00018029"/>
    </source>
</evidence>
<dbReference type="GO" id="GO:0008448">
    <property type="term" value="F:N-acetylglucosamine-6-phosphate deacetylase activity"/>
    <property type="evidence" value="ECO:0007669"/>
    <property type="project" value="UniProtKB-EC"/>
</dbReference>
<dbReference type="Proteomes" id="UP000053881">
    <property type="component" value="Unassembled WGS sequence"/>
</dbReference>
<gene>
    <name evidence="14" type="ORF">ACA29_24840</name>
</gene>
<keyword evidence="4 12" id="KW-0479">Metal-binding</keyword>
<evidence type="ECO:0000256" key="10">
    <source>
        <dbReference type="PIRSR" id="PIRSR038994-1"/>
    </source>
</evidence>
<feature type="binding site" evidence="11">
    <location>
        <begin position="311"/>
        <end position="313"/>
    </location>
    <ligand>
        <name>substrate</name>
    </ligand>
</feature>
<feature type="binding site" evidence="12">
    <location>
        <position position="131"/>
    </location>
    <ligand>
        <name>Zn(2+)</name>
        <dbReference type="ChEBI" id="CHEBI:29105"/>
    </ligand>
</feature>
<feature type="domain" description="Amidohydrolase-related" evidence="13">
    <location>
        <begin position="56"/>
        <end position="380"/>
    </location>
</feature>
<dbReference type="Gene3D" id="2.30.40.10">
    <property type="entry name" value="Urease, subunit C, domain 1"/>
    <property type="match status" value="1"/>
</dbReference>
<dbReference type="CDD" id="cd00854">
    <property type="entry name" value="NagA"/>
    <property type="match status" value="1"/>
</dbReference>
<dbReference type="Gene3D" id="3.20.20.140">
    <property type="entry name" value="Metal-dependent hydrolases"/>
    <property type="match status" value="1"/>
</dbReference>
<evidence type="ECO:0000256" key="4">
    <source>
        <dbReference type="ARBA" id="ARBA00022723"/>
    </source>
</evidence>